<dbReference type="RefSeq" id="WP_222425265.1">
    <property type="nucleotide sequence ID" value="NZ_LN889812.1"/>
</dbReference>
<gene>
    <name evidence="1" type="ORF">PL9214640254</name>
</gene>
<protein>
    <submittedName>
        <fullName evidence="1">Uncharacterized protein</fullName>
    </submittedName>
</protein>
<dbReference type="STRING" id="671072.PL9214640254"/>
<evidence type="ECO:0000313" key="1">
    <source>
        <dbReference type="EMBL" id="CUR34247.1"/>
    </source>
</evidence>
<proteinExistence type="predicted"/>
<evidence type="ECO:0000313" key="2">
    <source>
        <dbReference type="Proteomes" id="UP000184315"/>
    </source>
</evidence>
<dbReference type="Proteomes" id="UP000184315">
    <property type="component" value="Unassembled WGS sequence"/>
</dbReference>
<keyword evidence="2" id="KW-1185">Reference proteome</keyword>
<dbReference type="AlphaFoldDB" id="A0A1J1LPA8"/>
<reference evidence="2" key="1">
    <citation type="submission" date="2015-10" db="EMBL/GenBank/DDBJ databases">
        <authorList>
            <person name="Regsiter A."/>
            <person name="william w."/>
        </authorList>
    </citation>
    <scope>NUCLEOTIDE SEQUENCE [LARGE SCALE GENOMIC DNA]</scope>
</reference>
<accession>A0A1J1LPA8</accession>
<name>A0A1J1LPA8_9CYAN</name>
<organism evidence="1 2">
    <name type="scientific">Planktothrix tepida PCC 9214</name>
    <dbReference type="NCBI Taxonomy" id="671072"/>
    <lineage>
        <taxon>Bacteria</taxon>
        <taxon>Bacillati</taxon>
        <taxon>Cyanobacteriota</taxon>
        <taxon>Cyanophyceae</taxon>
        <taxon>Oscillatoriophycideae</taxon>
        <taxon>Oscillatoriales</taxon>
        <taxon>Microcoleaceae</taxon>
        <taxon>Planktothrix</taxon>
    </lineage>
</organism>
<sequence>MDDSVKISVALWGSGLKFCCQSLTSLTLKPEILLWCDLIPDLWDNKNDKDHL</sequence>
<dbReference type="EMBL" id="CZDF01000171">
    <property type="protein sequence ID" value="CUR34247.1"/>
    <property type="molecule type" value="Genomic_DNA"/>
</dbReference>